<dbReference type="AlphaFoldDB" id="A0A847U0Q9"/>
<feature type="domain" description="DUF7343" evidence="3">
    <location>
        <begin position="287"/>
        <end position="348"/>
    </location>
</feature>
<gene>
    <name evidence="5" type="ORF">GOC74_04525</name>
</gene>
<feature type="domain" description="DUF7345" evidence="4">
    <location>
        <begin position="44"/>
        <end position="172"/>
    </location>
</feature>
<sequence>MSTARRRRATVLALVVALLVVPVAGGQLGGLAQEQVDPDTVVLQVELQADGDASWAVHYRTRLDDDNTTAAFESLQADVSADPTAYTADFGDRMNRTIATAENATGREMALRNLTVATETETLPQEYGVVTYRFEWTNFAAVEGDQLRAGDALSGLYLDEESTLRIDWPAGYERTSVDPSPTRSDEQTVAWDGRLDFESDEPRLVVSESATADETTTGAGDAGGDAWLLVVATVLAAGGVVALLWANRRYGVAGGAAADDGSDTPDGAAGEATAEDAGDDPSPPPELLSNEERVLQLLDDSGGRLKQQAIAERLDWTAAKTSQVIGDLREEDELETFRIGRENVVTLPGVDLASDVGEDDES</sequence>
<evidence type="ECO:0000256" key="1">
    <source>
        <dbReference type="SAM" id="MobiDB-lite"/>
    </source>
</evidence>
<dbReference type="InterPro" id="IPR055769">
    <property type="entry name" value="DUF7345"/>
</dbReference>
<evidence type="ECO:0000313" key="5">
    <source>
        <dbReference type="EMBL" id="NLV09193.1"/>
    </source>
</evidence>
<dbReference type="OrthoDB" id="27885at2157"/>
<proteinExistence type="predicted"/>
<feature type="transmembrane region" description="Helical" evidence="2">
    <location>
        <begin position="226"/>
        <end position="246"/>
    </location>
</feature>
<dbReference type="InterPro" id="IPR055767">
    <property type="entry name" value="DUF7343"/>
</dbReference>
<keyword evidence="2" id="KW-0812">Transmembrane</keyword>
<feature type="region of interest" description="Disordered" evidence="1">
    <location>
        <begin position="174"/>
        <end position="195"/>
    </location>
</feature>
<dbReference type="Pfam" id="PF24034">
    <property type="entry name" value="DUF7343"/>
    <property type="match status" value="1"/>
</dbReference>
<dbReference type="Proteomes" id="UP000608662">
    <property type="component" value="Unassembled WGS sequence"/>
</dbReference>
<comment type="caution">
    <text evidence="5">The sequence shown here is derived from an EMBL/GenBank/DDBJ whole genome shotgun (WGS) entry which is preliminary data.</text>
</comment>
<evidence type="ECO:0000256" key="2">
    <source>
        <dbReference type="SAM" id="Phobius"/>
    </source>
</evidence>
<evidence type="ECO:0000259" key="3">
    <source>
        <dbReference type="Pfam" id="PF24034"/>
    </source>
</evidence>
<feature type="compositionally biased region" description="Low complexity" evidence="1">
    <location>
        <begin position="210"/>
        <end position="219"/>
    </location>
</feature>
<dbReference type="Pfam" id="PF24036">
    <property type="entry name" value="DUF7345"/>
    <property type="match status" value="1"/>
</dbReference>
<reference evidence="5" key="1">
    <citation type="submission" date="2019-12" db="EMBL/GenBank/DDBJ databases">
        <title>Whole-genome sequence of Halomicrobium mukohataei pws1.</title>
        <authorList>
            <person name="Verma D.K."/>
            <person name="Gopal K."/>
            <person name="Prasad E.S."/>
        </authorList>
    </citation>
    <scope>NUCLEOTIDE SEQUENCE</scope>
    <source>
        <strain evidence="5">Pws1</strain>
    </source>
</reference>
<feature type="compositionally biased region" description="Low complexity" evidence="1">
    <location>
        <begin position="255"/>
        <end position="272"/>
    </location>
</feature>
<name>A0A847U0Q9_9EURY</name>
<feature type="region of interest" description="Disordered" evidence="1">
    <location>
        <begin position="200"/>
        <end position="219"/>
    </location>
</feature>
<accession>A0A847U0Q9</accession>
<evidence type="ECO:0000259" key="4">
    <source>
        <dbReference type="Pfam" id="PF24036"/>
    </source>
</evidence>
<keyword evidence="2" id="KW-0472">Membrane</keyword>
<feature type="region of interest" description="Disordered" evidence="1">
    <location>
        <begin position="255"/>
        <end position="288"/>
    </location>
</feature>
<evidence type="ECO:0000313" key="6">
    <source>
        <dbReference type="Proteomes" id="UP000608662"/>
    </source>
</evidence>
<dbReference type="EMBL" id="WOYG01000001">
    <property type="protein sequence ID" value="NLV09193.1"/>
    <property type="molecule type" value="Genomic_DNA"/>
</dbReference>
<evidence type="ECO:0008006" key="7">
    <source>
        <dbReference type="Google" id="ProtNLM"/>
    </source>
</evidence>
<keyword evidence="2" id="KW-1133">Transmembrane helix</keyword>
<organism evidence="5 6">
    <name type="scientific">Halomicrobium mukohataei</name>
    <dbReference type="NCBI Taxonomy" id="57705"/>
    <lineage>
        <taxon>Archaea</taxon>
        <taxon>Methanobacteriati</taxon>
        <taxon>Methanobacteriota</taxon>
        <taxon>Stenosarchaea group</taxon>
        <taxon>Halobacteria</taxon>
        <taxon>Halobacteriales</taxon>
        <taxon>Haloarculaceae</taxon>
        <taxon>Halomicrobium</taxon>
    </lineage>
</organism>
<protein>
    <recommendedName>
        <fullName evidence="7">DUF4897 domain-containing protein</fullName>
    </recommendedName>
</protein>
<dbReference type="RefSeq" id="WP_170093098.1">
    <property type="nucleotide sequence ID" value="NZ_WOYG01000001.1"/>
</dbReference>